<evidence type="ECO:0000256" key="5">
    <source>
        <dbReference type="ARBA" id="ARBA00022989"/>
    </source>
</evidence>
<evidence type="ECO:0000313" key="14">
    <source>
        <dbReference type="Proteomes" id="UP000515728"/>
    </source>
</evidence>
<dbReference type="InterPro" id="IPR051474">
    <property type="entry name" value="Anti-sigma-K/W_factor"/>
</dbReference>
<keyword evidence="7" id="KW-0472">Membrane</keyword>
<keyword evidence="14" id="KW-1185">Reference proteome</keyword>
<evidence type="ECO:0000256" key="8">
    <source>
        <dbReference type="ARBA" id="ARBA00023163"/>
    </source>
</evidence>
<keyword evidence="3" id="KW-1003">Cell membrane</keyword>
<evidence type="ECO:0000256" key="6">
    <source>
        <dbReference type="ARBA" id="ARBA00023015"/>
    </source>
</evidence>
<reference evidence="13 14" key="1">
    <citation type="submission" date="2020-08" db="EMBL/GenBank/DDBJ databases">
        <authorList>
            <person name="Mo P."/>
        </authorList>
    </citation>
    <scope>NUCLEOTIDE SEQUENCE [LARGE SCALE GENOMIC DNA]</scope>
    <source>
        <strain evidence="13 14">CGMCC 4.1532</strain>
    </source>
</reference>
<protein>
    <recommendedName>
        <fullName evidence="10">Regulator of SigK</fullName>
    </recommendedName>
    <alternativeName>
        <fullName evidence="9">Sigma-K anti-sigma factor RskA</fullName>
    </alternativeName>
</protein>
<evidence type="ECO:0000259" key="12">
    <source>
        <dbReference type="Pfam" id="PF10099"/>
    </source>
</evidence>
<evidence type="ECO:0000256" key="1">
    <source>
        <dbReference type="ARBA" id="ARBA00004167"/>
    </source>
</evidence>
<evidence type="ECO:0000256" key="3">
    <source>
        <dbReference type="ARBA" id="ARBA00022475"/>
    </source>
</evidence>
<evidence type="ECO:0000256" key="9">
    <source>
        <dbReference type="ARBA" id="ARBA00029829"/>
    </source>
</evidence>
<evidence type="ECO:0000256" key="7">
    <source>
        <dbReference type="ARBA" id="ARBA00023136"/>
    </source>
</evidence>
<keyword evidence="5" id="KW-1133">Transmembrane helix</keyword>
<evidence type="ECO:0000313" key="13">
    <source>
        <dbReference type="EMBL" id="QNG50180.1"/>
    </source>
</evidence>
<proteinExistence type="predicted"/>
<comment type="subcellular location">
    <subcellularLocation>
        <location evidence="2">Cell membrane</location>
    </subcellularLocation>
    <subcellularLocation>
        <location evidence="1">Membrane</location>
        <topology evidence="1">Single-pass membrane protein</topology>
    </subcellularLocation>
</comment>
<dbReference type="AlphaFoldDB" id="A0A7G7MBL9"/>
<dbReference type="Proteomes" id="UP000515728">
    <property type="component" value="Chromosome"/>
</dbReference>
<dbReference type="InterPro" id="IPR041916">
    <property type="entry name" value="Anti_sigma_zinc_sf"/>
</dbReference>
<dbReference type="GO" id="GO:0006417">
    <property type="term" value="P:regulation of translation"/>
    <property type="evidence" value="ECO:0007669"/>
    <property type="project" value="TreeGrafter"/>
</dbReference>
<dbReference type="PANTHER" id="PTHR37461">
    <property type="entry name" value="ANTI-SIGMA-K FACTOR RSKA"/>
    <property type="match status" value="1"/>
</dbReference>
<dbReference type="GO" id="GO:0016989">
    <property type="term" value="F:sigma factor antagonist activity"/>
    <property type="evidence" value="ECO:0007669"/>
    <property type="project" value="TreeGrafter"/>
</dbReference>
<sequence length="282" mass="29662">MTQQAVGWALHALEPDEEMAVLLHLPHCAACRTAVTEAEEVLSALGGVVAAADPPPALRDRLMSAVASTEQRPVLQPRNDQPQDEEPRPVPVPAPAFPADGRRHRLDEEDRSGHRRPSWLSSRGRQLVAAALVVVAAVSVGGLAVRANQLEQQRDAESAQAQGLSEFISRLDQPGARHALLASADDSTVAAVLLAAGERQVYTLGLAANSDDHTYVLWGIRPDAAAPVPLGTFDVDAADQGLRTVGSAGEAEDFTQYAISLEPGRVAPASPTVVVASGQVDV</sequence>
<evidence type="ECO:0000256" key="4">
    <source>
        <dbReference type="ARBA" id="ARBA00022692"/>
    </source>
</evidence>
<organism evidence="13 14">
    <name type="scientific">Pseudonocardia petroleophila</name>
    <dbReference type="NCBI Taxonomy" id="37331"/>
    <lineage>
        <taxon>Bacteria</taxon>
        <taxon>Bacillati</taxon>
        <taxon>Actinomycetota</taxon>
        <taxon>Actinomycetes</taxon>
        <taxon>Pseudonocardiales</taxon>
        <taxon>Pseudonocardiaceae</taxon>
        <taxon>Pseudonocardia</taxon>
    </lineage>
</organism>
<name>A0A7G7MBL9_9PSEU</name>
<evidence type="ECO:0000256" key="10">
    <source>
        <dbReference type="ARBA" id="ARBA00030803"/>
    </source>
</evidence>
<dbReference type="InterPro" id="IPR018764">
    <property type="entry name" value="RskA_C"/>
</dbReference>
<dbReference type="Gene3D" id="1.10.10.1320">
    <property type="entry name" value="Anti-sigma factor, zinc-finger domain"/>
    <property type="match status" value="1"/>
</dbReference>
<keyword evidence="6" id="KW-0805">Transcription regulation</keyword>
<feature type="domain" description="Anti-sigma K factor RskA C-terminal" evidence="12">
    <location>
        <begin position="128"/>
        <end position="272"/>
    </location>
</feature>
<dbReference type="PANTHER" id="PTHR37461:SF1">
    <property type="entry name" value="ANTI-SIGMA-K FACTOR RSKA"/>
    <property type="match status" value="1"/>
</dbReference>
<evidence type="ECO:0000256" key="2">
    <source>
        <dbReference type="ARBA" id="ARBA00004236"/>
    </source>
</evidence>
<dbReference type="RefSeq" id="WP_185716942.1">
    <property type="nucleotide sequence ID" value="NZ_BAAAWI010000001.1"/>
</dbReference>
<feature type="region of interest" description="Disordered" evidence="11">
    <location>
        <begin position="66"/>
        <end position="120"/>
    </location>
</feature>
<dbReference type="EMBL" id="CP060131">
    <property type="protein sequence ID" value="QNG50180.1"/>
    <property type="molecule type" value="Genomic_DNA"/>
</dbReference>
<evidence type="ECO:0000256" key="11">
    <source>
        <dbReference type="SAM" id="MobiDB-lite"/>
    </source>
</evidence>
<dbReference type="GO" id="GO:0005886">
    <property type="term" value="C:plasma membrane"/>
    <property type="evidence" value="ECO:0007669"/>
    <property type="project" value="UniProtKB-SubCell"/>
</dbReference>
<keyword evidence="8" id="KW-0804">Transcription</keyword>
<accession>A0A7G7MBL9</accession>
<dbReference type="Pfam" id="PF10099">
    <property type="entry name" value="RskA_C"/>
    <property type="match status" value="1"/>
</dbReference>
<keyword evidence="4" id="KW-0812">Transmembrane</keyword>
<gene>
    <name evidence="13" type="ORF">H6H00_18145</name>
</gene>
<dbReference type="KEGG" id="ppel:H6H00_18145"/>